<keyword evidence="6" id="KW-0812">Transmembrane</keyword>
<evidence type="ECO:0000256" key="1">
    <source>
        <dbReference type="ARBA" id="ARBA00008045"/>
    </source>
</evidence>
<keyword evidence="6" id="KW-0472">Membrane</keyword>
<dbReference type="GO" id="GO:0051082">
    <property type="term" value="F:unfolded protein binding"/>
    <property type="evidence" value="ECO:0007669"/>
    <property type="project" value="InterPro"/>
</dbReference>
<proteinExistence type="inferred from homology"/>
<evidence type="ECO:0000256" key="6">
    <source>
        <dbReference type="SAM" id="Phobius"/>
    </source>
</evidence>
<accession>A0A8W8KQ17</accession>
<protein>
    <recommendedName>
        <fullName evidence="9">Prefoldin subunit 2</fullName>
    </recommendedName>
</protein>
<dbReference type="GO" id="GO:0006457">
    <property type="term" value="P:protein folding"/>
    <property type="evidence" value="ECO:0007669"/>
    <property type="project" value="InterPro"/>
</dbReference>
<keyword evidence="8" id="KW-1185">Reference proteome</keyword>
<reference evidence="7" key="1">
    <citation type="submission" date="2022-08" db="UniProtKB">
        <authorList>
            <consortium name="EnsemblMetazoa"/>
        </authorList>
    </citation>
    <scope>IDENTIFICATION</scope>
    <source>
        <strain evidence="7">05x7-T-G4-1.051#20</strain>
    </source>
</reference>
<evidence type="ECO:0000256" key="2">
    <source>
        <dbReference type="ARBA" id="ARBA00023186"/>
    </source>
</evidence>
<evidence type="ECO:0000313" key="7">
    <source>
        <dbReference type="EnsemblMetazoa" id="G24563.4:cds"/>
    </source>
</evidence>
<sequence length="167" mass="19187">MANSINKSKEQIVAGFQELRQQQRALASKISELEMDMKEHELVIETLKDVAPERKCFRMVGGVLVERTVKDVLPALVNNKEQVKMFFHLVLIFVFLDILFLGCLILCFLFQMNKLVETLTKQLETKGNEINKYRERHNLKIKGEESKDMEKSSKDVKTGGVLVAKES</sequence>
<dbReference type="GO" id="GO:0016272">
    <property type="term" value="C:prefoldin complex"/>
    <property type="evidence" value="ECO:0007669"/>
    <property type="project" value="InterPro"/>
</dbReference>
<dbReference type="FunFam" id="1.10.287.370:FF:000002">
    <property type="entry name" value="Prefoldin subunit 2"/>
    <property type="match status" value="1"/>
</dbReference>
<dbReference type="PANTHER" id="PTHR13303">
    <property type="entry name" value="PREFOLDIN SUBUNIT 2"/>
    <property type="match status" value="1"/>
</dbReference>
<evidence type="ECO:0000313" key="8">
    <source>
        <dbReference type="Proteomes" id="UP000005408"/>
    </source>
</evidence>
<evidence type="ECO:0000256" key="5">
    <source>
        <dbReference type="SAM" id="MobiDB-lite"/>
    </source>
</evidence>
<evidence type="ECO:0000256" key="4">
    <source>
        <dbReference type="SAM" id="Coils"/>
    </source>
</evidence>
<dbReference type="CDD" id="cd23163">
    <property type="entry name" value="Prefoldin_2"/>
    <property type="match status" value="1"/>
</dbReference>
<evidence type="ECO:0008006" key="9">
    <source>
        <dbReference type="Google" id="ProtNLM"/>
    </source>
</evidence>
<dbReference type="Gene3D" id="1.10.287.370">
    <property type="match status" value="1"/>
</dbReference>
<evidence type="ECO:0000256" key="3">
    <source>
        <dbReference type="ARBA" id="ARBA00024667"/>
    </source>
</evidence>
<feature type="region of interest" description="Disordered" evidence="5">
    <location>
        <begin position="141"/>
        <end position="167"/>
    </location>
</feature>
<organism evidence="7 8">
    <name type="scientific">Magallana gigas</name>
    <name type="common">Pacific oyster</name>
    <name type="synonym">Crassostrea gigas</name>
    <dbReference type="NCBI Taxonomy" id="29159"/>
    <lineage>
        <taxon>Eukaryota</taxon>
        <taxon>Metazoa</taxon>
        <taxon>Spiralia</taxon>
        <taxon>Lophotrochozoa</taxon>
        <taxon>Mollusca</taxon>
        <taxon>Bivalvia</taxon>
        <taxon>Autobranchia</taxon>
        <taxon>Pteriomorphia</taxon>
        <taxon>Ostreida</taxon>
        <taxon>Ostreoidea</taxon>
        <taxon>Ostreidae</taxon>
        <taxon>Magallana</taxon>
    </lineage>
</organism>
<feature type="compositionally biased region" description="Basic and acidic residues" evidence="5">
    <location>
        <begin position="141"/>
        <end position="157"/>
    </location>
</feature>
<keyword evidence="6" id="KW-1133">Transmembrane helix</keyword>
<dbReference type="Pfam" id="PF01920">
    <property type="entry name" value="Prefoldin_2"/>
    <property type="match status" value="1"/>
</dbReference>
<keyword evidence="4" id="KW-0175">Coiled coil</keyword>
<dbReference type="InterPro" id="IPR002777">
    <property type="entry name" value="PFD_beta-like"/>
</dbReference>
<feature type="transmembrane region" description="Helical" evidence="6">
    <location>
        <begin position="86"/>
        <end position="110"/>
    </location>
</feature>
<dbReference type="InterPro" id="IPR009053">
    <property type="entry name" value="Prefoldin"/>
</dbReference>
<name>A0A8W8KQ17_MAGGI</name>
<keyword evidence="2" id="KW-0143">Chaperone</keyword>
<dbReference type="InterPro" id="IPR027235">
    <property type="entry name" value="PFD2"/>
</dbReference>
<dbReference type="SUPFAM" id="SSF46579">
    <property type="entry name" value="Prefoldin"/>
    <property type="match status" value="1"/>
</dbReference>
<dbReference type="EnsemblMetazoa" id="G24563.4">
    <property type="protein sequence ID" value="G24563.4:cds"/>
    <property type="gene ID" value="G24563"/>
</dbReference>
<comment type="function">
    <text evidence="3">Binds specifically to cytosolic chaperonin (c-CPN) and transfers target proteins to it. Binds to nascent polypeptide chain and promotes folding in an environment in which there are many competing pathways for nonnative proteins.</text>
</comment>
<comment type="similarity">
    <text evidence="1">Belongs to the prefoldin subunit beta family.</text>
</comment>
<dbReference type="Proteomes" id="UP000005408">
    <property type="component" value="Unassembled WGS sequence"/>
</dbReference>
<dbReference type="AlphaFoldDB" id="A0A8W8KQ17"/>
<feature type="coiled-coil region" evidence="4">
    <location>
        <begin position="16"/>
        <end position="50"/>
    </location>
</feature>